<comment type="caution">
    <text evidence="4">The sequence shown here is derived from an EMBL/GenBank/DDBJ whole genome shotgun (WGS) entry which is preliminary data.</text>
</comment>
<feature type="transmembrane region" description="Helical" evidence="2">
    <location>
        <begin position="157"/>
        <end position="174"/>
    </location>
</feature>
<keyword evidence="2" id="KW-1133">Transmembrane helix</keyword>
<dbReference type="InterPro" id="IPR000326">
    <property type="entry name" value="PAP2/HPO"/>
</dbReference>
<dbReference type="SMART" id="SM00014">
    <property type="entry name" value="acidPPc"/>
    <property type="match status" value="1"/>
</dbReference>
<dbReference type="SUPFAM" id="SSF48317">
    <property type="entry name" value="Acid phosphatase/Vanadium-dependent haloperoxidase"/>
    <property type="match status" value="1"/>
</dbReference>
<dbReference type="PANTHER" id="PTHR14969">
    <property type="entry name" value="SPHINGOSINE-1-PHOSPHATE PHOSPHOHYDROLASE"/>
    <property type="match status" value="1"/>
</dbReference>
<reference evidence="4" key="1">
    <citation type="submission" date="2020-04" db="EMBL/GenBank/DDBJ databases">
        <authorList>
            <person name="Zhang T."/>
        </authorList>
    </citation>
    <scope>NUCLEOTIDE SEQUENCE</scope>
    <source>
        <strain evidence="4">HKST-UBA02</strain>
    </source>
</reference>
<dbReference type="Proteomes" id="UP000739538">
    <property type="component" value="Unassembled WGS sequence"/>
</dbReference>
<dbReference type="Gene3D" id="1.20.144.10">
    <property type="entry name" value="Phosphatidic acid phosphatase type 2/haloperoxidase"/>
    <property type="match status" value="2"/>
</dbReference>
<dbReference type="Pfam" id="PF01569">
    <property type="entry name" value="PAP2"/>
    <property type="match status" value="1"/>
</dbReference>
<sequence>MTSSLEAIDLRVLELINQRWVSPWLDTFFVWLTDPPYREVYFVLAAVALIALGKKKGLVAVLTLGIAIALTDQIIAEVLKPAIGRVRPLFAHPDEVRFLLGKQARSPSMPSAHAANSFAVAVVLFEFRRSVGWAALVLGALVAYSRPYVGVHYPSDILVGAAFGTSMGFSAIGLRRGAVYLWRRVRGGRGGATPPDPTPVPISSGQPEAVPDGTSSPPDTPSRP</sequence>
<organism evidence="4 5">
    <name type="scientific">Eiseniibacteriota bacterium</name>
    <dbReference type="NCBI Taxonomy" id="2212470"/>
    <lineage>
        <taxon>Bacteria</taxon>
        <taxon>Candidatus Eiseniibacteriota</taxon>
    </lineage>
</organism>
<gene>
    <name evidence="4" type="ORF">KDA27_04655</name>
</gene>
<dbReference type="InterPro" id="IPR036938">
    <property type="entry name" value="PAP2/HPO_sf"/>
</dbReference>
<keyword evidence="2" id="KW-0812">Transmembrane</keyword>
<keyword evidence="2" id="KW-0472">Membrane</keyword>
<dbReference type="AlphaFoldDB" id="A0A956N9J9"/>
<proteinExistence type="predicted"/>
<feature type="region of interest" description="Disordered" evidence="1">
    <location>
        <begin position="188"/>
        <end position="224"/>
    </location>
</feature>
<accession>A0A956N9J9</accession>
<reference evidence="4" key="2">
    <citation type="journal article" date="2021" name="Microbiome">
        <title>Successional dynamics and alternative stable states in a saline activated sludge microbial community over 9 years.</title>
        <authorList>
            <person name="Wang Y."/>
            <person name="Ye J."/>
            <person name="Ju F."/>
            <person name="Liu L."/>
            <person name="Boyd J.A."/>
            <person name="Deng Y."/>
            <person name="Parks D.H."/>
            <person name="Jiang X."/>
            <person name="Yin X."/>
            <person name="Woodcroft B.J."/>
            <person name="Tyson G.W."/>
            <person name="Hugenholtz P."/>
            <person name="Polz M.F."/>
            <person name="Zhang T."/>
        </authorList>
    </citation>
    <scope>NUCLEOTIDE SEQUENCE</scope>
    <source>
        <strain evidence="4">HKST-UBA02</strain>
    </source>
</reference>
<evidence type="ECO:0000313" key="5">
    <source>
        <dbReference type="Proteomes" id="UP000739538"/>
    </source>
</evidence>
<dbReference type="EMBL" id="JAGQHS010000015">
    <property type="protein sequence ID" value="MCA9755072.1"/>
    <property type="molecule type" value="Genomic_DNA"/>
</dbReference>
<protein>
    <submittedName>
        <fullName evidence="4">Phosphatase PAP2 family protein</fullName>
    </submittedName>
</protein>
<evidence type="ECO:0000256" key="2">
    <source>
        <dbReference type="SAM" id="Phobius"/>
    </source>
</evidence>
<evidence type="ECO:0000313" key="4">
    <source>
        <dbReference type="EMBL" id="MCA9755072.1"/>
    </source>
</evidence>
<feature type="transmembrane region" description="Helical" evidence="2">
    <location>
        <begin position="40"/>
        <end position="70"/>
    </location>
</feature>
<feature type="domain" description="Phosphatidic acid phosphatase type 2/haloperoxidase" evidence="3">
    <location>
        <begin position="56"/>
        <end position="172"/>
    </location>
</feature>
<dbReference type="PANTHER" id="PTHR14969:SF13">
    <property type="entry name" value="AT30094P"/>
    <property type="match status" value="1"/>
</dbReference>
<name>A0A956N9J9_UNCEI</name>
<evidence type="ECO:0000256" key="1">
    <source>
        <dbReference type="SAM" id="MobiDB-lite"/>
    </source>
</evidence>
<evidence type="ECO:0000259" key="3">
    <source>
        <dbReference type="SMART" id="SM00014"/>
    </source>
</evidence>